<sequence length="89" mass="10373">MKKTIEIPFINIAEEIKEKTGFILEHQVATVLEKHDWSVIHNRFYIDDVQSIQREMDLLVYKANEVDTVMVYTALIISCKKAPSKIGFF</sequence>
<evidence type="ECO:0000313" key="4">
    <source>
        <dbReference type="Proteomes" id="UP000642938"/>
    </source>
</evidence>
<dbReference type="RefSeq" id="WP_183763289.1">
    <property type="nucleotide sequence ID" value="NZ_BMHZ01000001.1"/>
</dbReference>
<proteinExistence type="predicted"/>
<keyword evidence="4" id="KW-1185">Reference proteome</keyword>
<dbReference type="Proteomes" id="UP000532273">
    <property type="component" value="Unassembled WGS sequence"/>
</dbReference>
<reference evidence="2 3" key="3">
    <citation type="submission" date="2020-08" db="EMBL/GenBank/DDBJ databases">
        <title>Genomic Encyclopedia of Type Strains, Phase IV (KMG-IV): sequencing the most valuable type-strain genomes for metagenomic binning, comparative biology and taxonomic classification.</title>
        <authorList>
            <person name="Goeker M."/>
        </authorList>
    </citation>
    <scope>NUCLEOTIDE SEQUENCE [LARGE SCALE GENOMIC DNA]</scope>
    <source>
        <strain evidence="2 3">DSM 100774</strain>
    </source>
</reference>
<evidence type="ECO:0000313" key="3">
    <source>
        <dbReference type="Proteomes" id="UP000532273"/>
    </source>
</evidence>
<dbReference type="EMBL" id="BMHZ01000001">
    <property type="protein sequence ID" value="GGG94690.1"/>
    <property type="molecule type" value="Genomic_DNA"/>
</dbReference>
<organism evidence="2 3">
    <name type="scientific">Pedobacter zeae</name>
    <dbReference type="NCBI Taxonomy" id="1737356"/>
    <lineage>
        <taxon>Bacteria</taxon>
        <taxon>Pseudomonadati</taxon>
        <taxon>Bacteroidota</taxon>
        <taxon>Sphingobacteriia</taxon>
        <taxon>Sphingobacteriales</taxon>
        <taxon>Sphingobacteriaceae</taxon>
        <taxon>Pedobacter</taxon>
    </lineage>
</organism>
<reference evidence="1" key="4">
    <citation type="submission" date="2024-05" db="EMBL/GenBank/DDBJ databases">
        <authorList>
            <person name="Sun Q."/>
            <person name="Zhou Y."/>
        </authorList>
    </citation>
    <scope>NUCLEOTIDE SEQUENCE</scope>
    <source>
        <strain evidence="1">CGMCC 1.15287</strain>
    </source>
</reference>
<gene>
    <name evidence="1" type="ORF">GCM10007422_05180</name>
    <name evidence="2" type="ORF">GGQ60_002129</name>
</gene>
<reference evidence="1" key="1">
    <citation type="journal article" date="2014" name="Int. J. Syst. Evol. Microbiol.">
        <title>Complete genome of a new Firmicutes species belonging to the dominant human colonic microbiota ('Ruminococcus bicirculans') reveals two chromosomes and a selective capacity to utilize plant glucans.</title>
        <authorList>
            <consortium name="NISC Comparative Sequencing Program"/>
            <person name="Wegmann U."/>
            <person name="Louis P."/>
            <person name="Goesmann A."/>
            <person name="Henrissat B."/>
            <person name="Duncan S.H."/>
            <person name="Flint H.J."/>
        </authorList>
    </citation>
    <scope>NUCLEOTIDE SEQUENCE</scope>
    <source>
        <strain evidence="1">CGMCC 1.15287</strain>
    </source>
</reference>
<comment type="caution">
    <text evidence="2">The sequence shown here is derived from an EMBL/GenBank/DDBJ whole genome shotgun (WGS) entry which is preliminary data.</text>
</comment>
<evidence type="ECO:0000313" key="2">
    <source>
        <dbReference type="EMBL" id="MBB4108148.1"/>
    </source>
</evidence>
<reference evidence="4" key="2">
    <citation type="journal article" date="2019" name="Int. J. Syst. Evol. Microbiol.">
        <title>The Global Catalogue of Microorganisms (GCM) 10K type strain sequencing project: providing services to taxonomists for standard genome sequencing and annotation.</title>
        <authorList>
            <consortium name="The Broad Institute Genomics Platform"/>
            <consortium name="The Broad Institute Genome Sequencing Center for Infectious Disease"/>
            <person name="Wu L."/>
            <person name="Ma J."/>
        </authorList>
    </citation>
    <scope>NUCLEOTIDE SEQUENCE [LARGE SCALE GENOMIC DNA]</scope>
    <source>
        <strain evidence="4">CGMCC 1.15287</strain>
    </source>
</reference>
<name>A0A7W6KAE0_9SPHI</name>
<accession>A0A7W6KAE0</accession>
<dbReference type="EMBL" id="JACIEF010000002">
    <property type="protein sequence ID" value="MBB4108148.1"/>
    <property type="molecule type" value="Genomic_DNA"/>
</dbReference>
<dbReference type="AlphaFoldDB" id="A0A7W6KAE0"/>
<protein>
    <submittedName>
        <fullName evidence="2">Uncharacterized protein</fullName>
    </submittedName>
</protein>
<evidence type="ECO:0000313" key="1">
    <source>
        <dbReference type="EMBL" id="GGG94690.1"/>
    </source>
</evidence>
<dbReference type="Proteomes" id="UP000642938">
    <property type="component" value="Unassembled WGS sequence"/>
</dbReference>